<keyword evidence="10" id="KW-1185">Reference proteome</keyword>
<name>A0A2T7TBB7_9ACTN</name>
<dbReference type="Pfam" id="PF09335">
    <property type="entry name" value="VTT_dom"/>
    <property type="match status" value="1"/>
</dbReference>
<comment type="subcellular location">
    <subcellularLocation>
        <location evidence="1">Cell membrane</location>
        <topology evidence="1">Multi-pass membrane protein</topology>
    </subcellularLocation>
</comment>
<protein>
    <recommendedName>
        <fullName evidence="8">VTT domain-containing protein</fullName>
    </recommendedName>
</protein>
<dbReference type="STRING" id="1440053.GCA_000718095_06453"/>
<dbReference type="InterPro" id="IPR051311">
    <property type="entry name" value="DedA_domain"/>
</dbReference>
<evidence type="ECO:0000256" key="4">
    <source>
        <dbReference type="ARBA" id="ARBA00022692"/>
    </source>
</evidence>
<reference evidence="9 10" key="1">
    <citation type="submission" date="2013-12" db="EMBL/GenBank/DDBJ databases">
        <title>Annotated genome of Streptomyces scopuliridis.</title>
        <authorList>
            <person name="Olson J.B."/>
        </authorList>
    </citation>
    <scope>NUCLEOTIDE SEQUENCE [LARGE SCALE GENOMIC DNA]</scope>
    <source>
        <strain evidence="9 10">RB72</strain>
    </source>
</reference>
<keyword evidence="6 7" id="KW-0472">Membrane</keyword>
<keyword evidence="4 7" id="KW-0812">Transmembrane</keyword>
<dbReference type="PANTHER" id="PTHR42709:SF6">
    <property type="entry name" value="UNDECAPRENYL PHOSPHATE TRANSPORTER A"/>
    <property type="match status" value="1"/>
</dbReference>
<dbReference type="Proteomes" id="UP000245992">
    <property type="component" value="Unassembled WGS sequence"/>
</dbReference>
<gene>
    <name evidence="9" type="ORF">Y717_03470</name>
</gene>
<feature type="domain" description="VTT" evidence="8">
    <location>
        <begin position="47"/>
        <end position="173"/>
    </location>
</feature>
<feature type="transmembrane region" description="Helical" evidence="7">
    <location>
        <begin position="188"/>
        <end position="205"/>
    </location>
</feature>
<keyword evidence="5 7" id="KW-1133">Transmembrane helix</keyword>
<accession>A0A2T7TBB7</accession>
<dbReference type="EMBL" id="AZSP01000112">
    <property type="protein sequence ID" value="PVE12376.1"/>
    <property type="molecule type" value="Genomic_DNA"/>
</dbReference>
<evidence type="ECO:0000256" key="5">
    <source>
        <dbReference type="ARBA" id="ARBA00022989"/>
    </source>
</evidence>
<dbReference type="GO" id="GO:0005886">
    <property type="term" value="C:plasma membrane"/>
    <property type="evidence" value="ECO:0007669"/>
    <property type="project" value="UniProtKB-SubCell"/>
</dbReference>
<organism evidence="9 10">
    <name type="scientific">Streptomyces scopuliridis RB72</name>
    <dbReference type="NCBI Taxonomy" id="1440053"/>
    <lineage>
        <taxon>Bacteria</taxon>
        <taxon>Bacillati</taxon>
        <taxon>Actinomycetota</taxon>
        <taxon>Actinomycetes</taxon>
        <taxon>Kitasatosporales</taxon>
        <taxon>Streptomycetaceae</taxon>
        <taxon>Streptomyces</taxon>
    </lineage>
</organism>
<evidence type="ECO:0000256" key="3">
    <source>
        <dbReference type="ARBA" id="ARBA00022475"/>
    </source>
</evidence>
<evidence type="ECO:0000256" key="7">
    <source>
        <dbReference type="SAM" id="Phobius"/>
    </source>
</evidence>
<dbReference type="PANTHER" id="PTHR42709">
    <property type="entry name" value="ALKALINE PHOSPHATASE LIKE PROTEIN"/>
    <property type="match status" value="1"/>
</dbReference>
<dbReference type="RefSeq" id="WP_063759272.1">
    <property type="nucleotide sequence ID" value="NZ_AZSP01000112.1"/>
</dbReference>
<keyword evidence="3" id="KW-1003">Cell membrane</keyword>
<feature type="transmembrane region" description="Helical" evidence="7">
    <location>
        <begin position="153"/>
        <end position="176"/>
    </location>
</feature>
<sequence length="226" mass="23830">MMLYLAQTTGEPTGGVAGWAFDVIDALGGLGVGVLTALDSLVFGALPVDVLLPLIGYTASQGAINIGVAIVCAAAGVVAGSLVQYTLGARLGRDRARALLVKVPGIKPESVDRAEAWFARHGAKAVLFGRMLPVVRPLISIPAGVERMALPKFVVLSSIGSLIWNAMLLGSGYLLGENWRRVVDIMGYVPYVFFGALAVGVPLFLRRRNRRRKNAATANIETNTSG</sequence>
<feature type="transmembrane region" description="Helical" evidence="7">
    <location>
        <begin position="63"/>
        <end position="87"/>
    </location>
</feature>
<evidence type="ECO:0000256" key="2">
    <source>
        <dbReference type="ARBA" id="ARBA00010792"/>
    </source>
</evidence>
<evidence type="ECO:0000313" key="9">
    <source>
        <dbReference type="EMBL" id="PVE12376.1"/>
    </source>
</evidence>
<evidence type="ECO:0000256" key="6">
    <source>
        <dbReference type="ARBA" id="ARBA00023136"/>
    </source>
</evidence>
<proteinExistence type="inferred from homology"/>
<evidence type="ECO:0000256" key="1">
    <source>
        <dbReference type="ARBA" id="ARBA00004651"/>
    </source>
</evidence>
<evidence type="ECO:0000259" key="8">
    <source>
        <dbReference type="Pfam" id="PF09335"/>
    </source>
</evidence>
<dbReference type="InterPro" id="IPR032816">
    <property type="entry name" value="VTT_dom"/>
</dbReference>
<evidence type="ECO:0000313" key="10">
    <source>
        <dbReference type="Proteomes" id="UP000245992"/>
    </source>
</evidence>
<dbReference type="AlphaFoldDB" id="A0A2T7TBB7"/>
<comment type="caution">
    <text evidence="9">The sequence shown here is derived from an EMBL/GenBank/DDBJ whole genome shotgun (WGS) entry which is preliminary data.</text>
</comment>
<comment type="similarity">
    <text evidence="2">Belongs to the DedA family.</text>
</comment>